<dbReference type="Gene3D" id="1.10.340.30">
    <property type="entry name" value="Hypothetical protein, domain 2"/>
    <property type="match status" value="1"/>
</dbReference>
<dbReference type="GO" id="GO:0006285">
    <property type="term" value="P:base-excision repair, AP site formation"/>
    <property type="evidence" value="ECO:0007669"/>
    <property type="project" value="TreeGrafter"/>
</dbReference>
<evidence type="ECO:0000313" key="9">
    <source>
        <dbReference type="Proteomes" id="UP000351155"/>
    </source>
</evidence>
<protein>
    <submittedName>
        <fullName evidence="8">Endonuclease III</fullName>
        <ecNumber evidence="8">3.2.2.-</ecNumber>
        <ecNumber evidence="8">4.2.99.18</ecNumber>
    </submittedName>
</protein>
<dbReference type="PANTHER" id="PTHR10359">
    <property type="entry name" value="A/G-SPECIFIC ADENINE GLYCOSYLASE/ENDONUCLEASE III"/>
    <property type="match status" value="1"/>
</dbReference>
<evidence type="ECO:0000256" key="5">
    <source>
        <dbReference type="ARBA" id="ARBA00023004"/>
    </source>
</evidence>
<evidence type="ECO:0000256" key="1">
    <source>
        <dbReference type="ARBA" id="ARBA00022485"/>
    </source>
</evidence>
<dbReference type="PANTHER" id="PTHR10359:SF18">
    <property type="entry name" value="ENDONUCLEASE III"/>
    <property type="match status" value="1"/>
</dbReference>
<evidence type="ECO:0000256" key="7">
    <source>
        <dbReference type="ARBA" id="ARBA00023295"/>
    </source>
</evidence>
<evidence type="ECO:0000313" key="8">
    <source>
        <dbReference type="EMBL" id="VFS43721.1"/>
    </source>
</evidence>
<name>A0A484Z836_9ENTR</name>
<dbReference type="AlphaFoldDB" id="A0A484Z836"/>
<dbReference type="SUPFAM" id="SSF48150">
    <property type="entry name" value="DNA-glycosylase"/>
    <property type="match status" value="1"/>
</dbReference>
<sequence length="72" mass="7762">MNKEKRIAILTRLRNENPHPTTELNFTSPFELLIAVLLSAQATDVSVNKATGLLYPVANTPEAMLALGVEGG</sequence>
<reference evidence="8 9" key="1">
    <citation type="submission" date="2019-03" db="EMBL/GenBank/DDBJ databases">
        <authorList>
            <consortium name="Pathogen Informatics"/>
        </authorList>
    </citation>
    <scope>NUCLEOTIDE SEQUENCE [LARGE SCALE GENOMIC DNA]</scope>
    <source>
        <strain evidence="8 9">NCTC12126</strain>
    </source>
</reference>
<keyword evidence="4 8" id="KW-0378">Hydrolase</keyword>
<accession>A0A484Z836</accession>
<evidence type="ECO:0000256" key="4">
    <source>
        <dbReference type="ARBA" id="ARBA00022801"/>
    </source>
</evidence>
<proteinExistence type="predicted"/>
<keyword evidence="3" id="KW-0227">DNA damage</keyword>
<keyword evidence="8" id="KW-0255">Endonuclease</keyword>
<keyword evidence="6" id="KW-0411">Iron-sulfur</keyword>
<keyword evidence="8" id="KW-0456">Lyase</keyword>
<evidence type="ECO:0000256" key="3">
    <source>
        <dbReference type="ARBA" id="ARBA00022763"/>
    </source>
</evidence>
<evidence type="ECO:0000256" key="6">
    <source>
        <dbReference type="ARBA" id="ARBA00023014"/>
    </source>
</evidence>
<dbReference type="EC" id="4.2.99.18" evidence="8"/>
<organism evidence="8 9">
    <name type="scientific">Enterobacter cancerogenus</name>
    <dbReference type="NCBI Taxonomy" id="69218"/>
    <lineage>
        <taxon>Bacteria</taxon>
        <taxon>Pseudomonadati</taxon>
        <taxon>Pseudomonadota</taxon>
        <taxon>Gammaproteobacteria</taxon>
        <taxon>Enterobacterales</taxon>
        <taxon>Enterobacteriaceae</taxon>
        <taxon>Enterobacter</taxon>
        <taxon>Enterobacter cloacae complex</taxon>
    </lineage>
</organism>
<dbReference type="EC" id="3.2.2.-" evidence="8"/>
<dbReference type="Proteomes" id="UP000351155">
    <property type="component" value="Unassembled WGS sequence"/>
</dbReference>
<dbReference type="GO" id="GO:0019104">
    <property type="term" value="F:DNA N-glycosylase activity"/>
    <property type="evidence" value="ECO:0007669"/>
    <property type="project" value="TreeGrafter"/>
</dbReference>
<dbReference type="EMBL" id="CAADIW010000061">
    <property type="protein sequence ID" value="VFS43721.1"/>
    <property type="molecule type" value="Genomic_DNA"/>
</dbReference>
<dbReference type="GO" id="GO:0051539">
    <property type="term" value="F:4 iron, 4 sulfur cluster binding"/>
    <property type="evidence" value="ECO:0007669"/>
    <property type="project" value="UniProtKB-KW"/>
</dbReference>
<keyword evidence="7 8" id="KW-0326">Glycosidase</keyword>
<gene>
    <name evidence="8" type="primary">nth_2</name>
    <name evidence="8" type="ORF">NCTC12126_04983</name>
</gene>
<dbReference type="GO" id="GO:0046872">
    <property type="term" value="F:metal ion binding"/>
    <property type="evidence" value="ECO:0007669"/>
    <property type="project" value="UniProtKB-KW"/>
</dbReference>
<evidence type="ECO:0000256" key="2">
    <source>
        <dbReference type="ARBA" id="ARBA00022723"/>
    </source>
</evidence>
<dbReference type="InterPro" id="IPR011257">
    <property type="entry name" value="DNA_glycosylase"/>
</dbReference>
<dbReference type="GO" id="GO:0140078">
    <property type="term" value="F:class I DNA-(apurinic or apyrimidinic site) endonuclease activity"/>
    <property type="evidence" value="ECO:0007669"/>
    <property type="project" value="UniProtKB-EC"/>
</dbReference>
<keyword evidence="1" id="KW-0004">4Fe-4S</keyword>
<keyword evidence="8" id="KW-0540">Nuclease</keyword>
<keyword evidence="2" id="KW-0479">Metal-binding</keyword>
<keyword evidence="5" id="KW-0408">Iron</keyword>